<proteinExistence type="predicted"/>
<reference evidence="1" key="1">
    <citation type="journal article" date="2020" name="Stud. Mycol.">
        <title>101 Dothideomycetes genomes: a test case for predicting lifestyles and emergence of pathogens.</title>
        <authorList>
            <person name="Haridas S."/>
            <person name="Albert R."/>
            <person name="Binder M."/>
            <person name="Bloem J."/>
            <person name="Labutti K."/>
            <person name="Salamov A."/>
            <person name="Andreopoulos B."/>
            <person name="Baker S."/>
            <person name="Barry K."/>
            <person name="Bills G."/>
            <person name="Bluhm B."/>
            <person name="Cannon C."/>
            <person name="Castanera R."/>
            <person name="Culley D."/>
            <person name="Daum C."/>
            <person name="Ezra D."/>
            <person name="Gonzalez J."/>
            <person name="Henrissat B."/>
            <person name="Kuo A."/>
            <person name="Liang C."/>
            <person name="Lipzen A."/>
            <person name="Lutzoni F."/>
            <person name="Magnuson J."/>
            <person name="Mondo S."/>
            <person name="Nolan M."/>
            <person name="Ohm R."/>
            <person name="Pangilinan J."/>
            <person name="Park H.-J."/>
            <person name="Ramirez L."/>
            <person name="Alfaro M."/>
            <person name="Sun H."/>
            <person name="Tritt A."/>
            <person name="Yoshinaga Y."/>
            <person name="Zwiers L.-H."/>
            <person name="Turgeon B."/>
            <person name="Goodwin S."/>
            <person name="Spatafora J."/>
            <person name="Crous P."/>
            <person name="Grigoriev I."/>
        </authorList>
    </citation>
    <scope>NUCLEOTIDE SEQUENCE</scope>
    <source>
        <strain evidence="1">ATCC 200398</strain>
    </source>
</reference>
<comment type="caution">
    <text evidence="1">The sequence shown here is derived from an EMBL/GenBank/DDBJ whole genome shotgun (WGS) entry which is preliminary data.</text>
</comment>
<protein>
    <submittedName>
        <fullName evidence="1">Uncharacterized protein</fullName>
    </submittedName>
</protein>
<sequence length="308" mass="35246">MVLRLRLHLRLAHGILVFKVVGVRYPASECLVPRLTSLVDLATPAIVIEFHVSKLEKSSGSSYLEYVSMAKARSCSMTASKWMPMTYIGDAKRALLPLSKWTKDLTLGLDPLLSSLKACRTYIPLVHAFLHIRNRGGRSVCRWEGRTGDAEDDSELNIERRGGGRRSSPAQTTANYKNKTRDTDAEQGVFMPYALIMVWRRYSRQAKRGSRLRKGDRRHYLDSITSRKGFQEYLCLRCWTRSCKGPDLPSISTMSHRIITKRKHKYIYDNICNITKISRELRAYFPLPTSFITTQHSIPTTSPYPRSI</sequence>
<evidence type="ECO:0000313" key="2">
    <source>
        <dbReference type="Proteomes" id="UP000799755"/>
    </source>
</evidence>
<dbReference type="EMBL" id="MU003531">
    <property type="protein sequence ID" value="KAF2465238.1"/>
    <property type="molecule type" value="Genomic_DNA"/>
</dbReference>
<gene>
    <name evidence="1" type="ORF">BDR25DRAFT_360879</name>
</gene>
<dbReference type="Proteomes" id="UP000799755">
    <property type="component" value="Unassembled WGS sequence"/>
</dbReference>
<name>A0ACB6QE35_9PLEO</name>
<organism evidence="1 2">
    <name type="scientific">Lindgomyces ingoldianus</name>
    <dbReference type="NCBI Taxonomy" id="673940"/>
    <lineage>
        <taxon>Eukaryota</taxon>
        <taxon>Fungi</taxon>
        <taxon>Dikarya</taxon>
        <taxon>Ascomycota</taxon>
        <taxon>Pezizomycotina</taxon>
        <taxon>Dothideomycetes</taxon>
        <taxon>Pleosporomycetidae</taxon>
        <taxon>Pleosporales</taxon>
        <taxon>Lindgomycetaceae</taxon>
        <taxon>Lindgomyces</taxon>
    </lineage>
</organism>
<keyword evidence="2" id="KW-1185">Reference proteome</keyword>
<accession>A0ACB6QE35</accession>
<evidence type="ECO:0000313" key="1">
    <source>
        <dbReference type="EMBL" id="KAF2465238.1"/>
    </source>
</evidence>